<comment type="similarity">
    <text evidence="1">Belongs to the class-I pyridoxal-phosphate-dependent aminotransferase family.</text>
</comment>
<dbReference type="InterPro" id="IPR015422">
    <property type="entry name" value="PyrdxlP-dep_Trfase_small"/>
</dbReference>
<dbReference type="InterPro" id="IPR004838">
    <property type="entry name" value="NHTrfase_class1_PyrdxlP-BS"/>
</dbReference>
<evidence type="ECO:0000313" key="4">
    <source>
        <dbReference type="Proteomes" id="UP000823886"/>
    </source>
</evidence>
<dbReference type="InterPro" id="IPR015421">
    <property type="entry name" value="PyrdxlP-dep_Trfase_major"/>
</dbReference>
<comment type="cofactor">
    <cofactor evidence="1">
        <name>pyridoxal 5'-phosphate</name>
        <dbReference type="ChEBI" id="CHEBI:597326"/>
    </cofactor>
</comment>
<dbReference type="Proteomes" id="UP000823886">
    <property type="component" value="Unassembled WGS sequence"/>
</dbReference>
<dbReference type="EC" id="2.6.1.-" evidence="1"/>
<name>A0A9D2PNN3_9FIRM</name>
<gene>
    <name evidence="3" type="ORF">H9753_04460</name>
</gene>
<evidence type="ECO:0000259" key="2">
    <source>
        <dbReference type="Pfam" id="PF00155"/>
    </source>
</evidence>
<keyword evidence="1 3" id="KW-0808">Transferase</keyword>
<dbReference type="Gene3D" id="3.90.1150.10">
    <property type="entry name" value="Aspartate Aminotransferase, domain 1"/>
    <property type="match status" value="2"/>
</dbReference>
<accession>A0A9D2PNN3</accession>
<evidence type="ECO:0000256" key="1">
    <source>
        <dbReference type="RuleBase" id="RU000481"/>
    </source>
</evidence>
<dbReference type="AlphaFoldDB" id="A0A9D2PNN3"/>
<dbReference type="PANTHER" id="PTHR42691:SF1">
    <property type="entry name" value="ASPARTATE AMINOTRANSFERASE YHDR-RELATED"/>
    <property type="match status" value="1"/>
</dbReference>
<feature type="domain" description="Aminotransferase class I/classII large" evidence="2">
    <location>
        <begin position="34"/>
        <end position="382"/>
    </location>
</feature>
<reference evidence="3" key="2">
    <citation type="submission" date="2021-04" db="EMBL/GenBank/DDBJ databases">
        <authorList>
            <person name="Gilroy R."/>
        </authorList>
    </citation>
    <scope>NUCLEOTIDE SEQUENCE</scope>
    <source>
        <strain evidence="3">ChiBcec2-3848</strain>
    </source>
</reference>
<comment type="caution">
    <text evidence="3">The sequence shown here is derived from an EMBL/GenBank/DDBJ whole genome shotgun (WGS) entry which is preliminary data.</text>
</comment>
<dbReference type="EMBL" id="DWVZ01000054">
    <property type="protein sequence ID" value="HJC62856.1"/>
    <property type="molecule type" value="Genomic_DNA"/>
</dbReference>
<protein>
    <recommendedName>
        <fullName evidence="1">Aminotransferase</fullName>
        <ecNumber evidence="1">2.6.1.-</ecNumber>
    </recommendedName>
</protein>
<proteinExistence type="inferred from homology"/>
<dbReference type="InterPro" id="IPR015424">
    <property type="entry name" value="PyrdxlP-dep_Trfase"/>
</dbReference>
<sequence>MIADKMADLVKNSSAIRAMFEEGKKLAEQYGAENVYDFSLGNPNVPAPAEVKEAIIQELEKEDPVVLHGYMSNSGYEEVRKAVAESLNERFQTSFHEENIVMTVGAAGGLNVILKTLLNPGDEVLVIAPYFGEYNSYVANYEGKVVVVSPDTETFQPNLKEMGEKITARTKAVIVNSPNNPTGVIYSEETIERMAALLRKKQEEFGTDIYLISDEPYRELAYDGAEVPYLTKYYENTLVGYSFSKSLSLPGERIGYLVIPDEAADAAEIQAGANVATRILGFVNAPSLMQKAVAKCLGAKADVPYYDRNREAIYEGLKSLGFSCIKPQGAFYLFVKSPVEDEKLFCEAAKKHRILLVPGSSFACPGYIRIAYCVAYETIQNAMPGFRALAEEFKLI</sequence>
<dbReference type="Gene3D" id="3.40.640.10">
    <property type="entry name" value="Type I PLP-dependent aspartate aminotransferase-like (Major domain)"/>
    <property type="match status" value="1"/>
</dbReference>
<dbReference type="SUPFAM" id="SSF53383">
    <property type="entry name" value="PLP-dependent transferases"/>
    <property type="match status" value="1"/>
</dbReference>
<evidence type="ECO:0000313" key="3">
    <source>
        <dbReference type="EMBL" id="HJC62856.1"/>
    </source>
</evidence>
<dbReference type="Pfam" id="PF00155">
    <property type="entry name" value="Aminotran_1_2"/>
    <property type="match status" value="1"/>
</dbReference>
<dbReference type="PANTHER" id="PTHR42691">
    <property type="entry name" value="ASPARTATE AMINOTRANSFERASE YHDR-RELATED"/>
    <property type="match status" value="1"/>
</dbReference>
<dbReference type="NCBIfam" id="NF005305">
    <property type="entry name" value="PRK06836.1"/>
    <property type="match status" value="1"/>
</dbReference>
<dbReference type="GO" id="GO:0008483">
    <property type="term" value="F:transaminase activity"/>
    <property type="evidence" value="ECO:0007669"/>
    <property type="project" value="UniProtKB-KW"/>
</dbReference>
<dbReference type="PRINTS" id="PR00753">
    <property type="entry name" value="ACCSYNTHASE"/>
</dbReference>
<organism evidence="3 4">
    <name type="scientific">Candidatus Blautia merdavium</name>
    <dbReference type="NCBI Taxonomy" id="2838494"/>
    <lineage>
        <taxon>Bacteria</taxon>
        <taxon>Bacillati</taxon>
        <taxon>Bacillota</taxon>
        <taxon>Clostridia</taxon>
        <taxon>Lachnospirales</taxon>
        <taxon>Lachnospiraceae</taxon>
        <taxon>Blautia</taxon>
    </lineage>
</organism>
<dbReference type="InterPro" id="IPR004839">
    <property type="entry name" value="Aminotransferase_I/II_large"/>
</dbReference>
<dbReference type="PROSITE" id="PS00105">
    <property type="entry name" value="AA_TRANSFER_CLASS_1"/>
    <property type="match status" value="1"/>
</dbReference>
<dbReference type="CDD" id="cd00609">
    <property type="entry name" value="AAT_like"/>
    <property type="match status" value="1"/>
</dbReference>
<keyword evidence="1 3" id="KW-0032">Aminotransferase</keyword>
<dbReference type="GO" id="GO:0030170">
    <property type="term" value="F:pyridoxal phosphate binding"/>
    <property type="evidence" value="ECO:0007669"/>
    <property type="project" value="InterPro"/>
</dbReference>
<reference evidence="3" key="1">
    <citation type="journal article" date="2021" name="PeerJ">
        <title>Extensive microbial diversity within the chicken gut microbiome revealed by metagenomics and culture.</title>
        <authorList>
            <person name="Gilroy R."/>
            <person name="Ravi A."/>
            <person name="Getino M."/>
            <person name="Pursley I."/>
            <person name="Horton D.L."/>
            <person name="Alikhan N.F."/>
            <person name="Baker D."/>
            <person name="Gharbi K."/>
            <person name="Hall N."/>
            <person name="Watson M."/>
            <person name="Adriaenssens E.M."/>
            <person name="Foster-Nyarko E."/>
            <person name="Jarju S."/>
            <person name="Secka A."/>
            <person name="Antonio M."/>
            <person name="Oren A."/>
            <person name="Chaudhuri R.R."/>
            <person name="La Ragione R."/>
            <person name="Hildebrand F."/>
            <person name="Pallen M.J."/>
        </authorList>
    </citation>
    <scope>NUCLEOTIDE SEQUENCE</scope>
    <source>
        <strain evidence="3">ChiBcec2-3848</strain>
    </source>
</reference>